<protein>
    <recommendedName>
        <fullName evidence="4">ABC-transporter type IV</fullName>
    </recommendedName>
</protein>
<keyword evidence="3" id="KW-1185">Reference proteome</keyword>
<accession>A0ABR7G784</accession>
<dbReference type="Pfam" id="PF06541">
    <property type="entry name" value="ABC_trans_CmpB"/>
    <property type="match status" value="1"/>
</dbReference>
<gene>
    <name evidence="2" type="ORF">H8S40_06880</name>
</gene>
<feature type="transmembrane region" description="Helical" evidence="1">
    <location>
        <begin position="61"/>
        <end position="83"/>
    </location>
</feature>
<keyword evidence="1" id="KW-0812">Transmembrane</keyword>
<organism evidence="2 3">
    <name type="scientific">Ruminococcus hominis</name>
    <dbReference type="NCBI Taxonomy" id="2763065"/>
    <lineage>
        <taxon>Bacteria</taxon>
        <taxon>Bacillati</taxon>
        <taxon>Bacillota</taxon>
        <taxon>Clostridia</taxon>
        <taxon>Eubacteriales</taxon>
        <taxon>Oscillospiraceae</taxon>
        <taxon>Ruminococcus</taxon>
    </lineage>
</organism>
<name>A0ABR7G784_9FIRM</name>
<dbReference type="InterPro" id="IPR010540">
    <property type="entry name" value="CmpB_TMEM229"/>
</dbReference>
<proteinExistence type="predicted"/>
<reference evidence="2 3" key="1">
    <citation type="submission" date="2020-08" db="EMBL/GenBank/DDBJ databases">
        <title>Genome public.</title>
        <authorList>
            <person name="Liu C."/>
            <person name="Sun Q."/>
        </authorList>
    </citation>
    <scope>NUCLEOTIDE SEQUENCE [LARGE SCALE GENOMIC DNA]</scope>
    <source>
        <strain evidence="2 3">NSJ-13</strain>
    </source>
</reference>
<evidence type="ECO:0000313" key="2">
    <source>
        <dbReference type="EMBL" id="MBC5683293.1"/>
    </source>
</evidence>
<evidence type="ECO:0000256" key="1">
    <source>
        <dbReference type="SAM" id="Phobius"/>
    </source>
</evidence>
<feature type="transmembrane region" description="Helical" evidence="1">
    <location>
        <begin position="95"/>
        <end position="124"/>
    </location>
</feature>
<evidence type="ECO:0000313" key="3">
    <source>
        <dbReference type="Proteomes" id="UP000631576"/>
    </source>
</evidence>
<dbReference type="EMBL" id="JACOPE010000001">
    <property type="protein sequence ID" value="MBC5683293.1"/>
    <property type="molecule type" value="Genomic_DNA"/>
</dbReference>
<dbReference type="Proteomes" id="UP000631576">
    <property type="component" value="Unassembled WGS sequence"/>
</dbReference>
<dbReference type="RefSeq" id="WP_186864910.1">
    <property type="nucleotide sequence ID" value="NZ_JACOPE010000001.1"/>
</dbReference>
<comment type="caution">
    <text evidence="2">The sequence shown here is derived from an EMBL/GenBank/DDBJ whole genome shotgun (WGS) entry which is preliminary data.</text>
</comment>
<keyword evidence="1" id="KW-1133">Transmembrane helix</keyword>
<sequence>MKRLKEYTGLWALGGMLYYGIEVIFRGFSHWSMFVLGGICMMFCGQQGVWTKWEDPLWMQVVRCSIFVTAGEFITGIIVNKWLKLNVWDYSDQPFHLLGQICFAFIILFSGLCVIAIYLSAYFLHFICGEKKPHIHVL</sequence>
<feature type="transmembrane region" description="Helical" evidence="1">
    <location>
        <begin position="7"/>
        <end position="25"/>
    </location>
</feature>
<keyword evidence="1" id="KW-0472">Membrane</keyword>
<evidence type="ECO:0008006" key="4">
    <source>
        <dbReference type="Google" id="ProtNLM"/>
    </source>
</evidence>